<accession>A0A0F9N4P6</accession>
<organism evidence="1">
    <name type="scientific">marine sediment metagenome</name>
    <dbReference type="NCBI Taxonomy" id="412755"/>
    <lineage>
        <taxon>unclassified sequences</taxon>
        <taxon>metagenomes</taxon>
        <taxon>ecological metagenomes</taxon>
    </lineage>
</organism>
<reference evidence="1" key="1">
    <citation type="journal article" date="2015" name="Nature">
        <title>Complex archaea that bridge the gap between prokaryotes and eukaryotes.</title>
        <authorList>
            <person name="Spang A."/>
            <person name="Saw J.H."/>
            <person name="Jorgensen S.L."/>
            <person name="Zaremba-Niedzwiedzka K."/>
            <person name="Martijn J."/>
            <person name="Lind A.E."/>
            <person name="van Eijk R."/>
            <person name="Schleper C."/>
            <person name="Guy L."/>
            <person name="Ettema T.J."/>
        </authorList>
    </citation>
    <scope>NUCLEOTIDE SEQUENCE</scope>
</reference>
<gene>
    <name evidence="1" type="ORF">LCGC14_1379790</name>
</gene>
<name>A0A0F9N4P6_9ZZZZ</name>
<proteinExistence type="predicted"/>
<sequence>MGLVKKKVAPKAIENGTSAAITRLKTAKPAKKANPKYKQNNPDKVALGKVRFGCFNAALASPAIAGMQFETTEEYLVLVKQAADAGVAYSFQED</sequence>
<dbReference type="AlphaFoldDB" id="A0A0F9N4P6"/>
<comment type="caution">
    <text evidence="1">The sequence shown here is derived from an EMBL/GenBank/DDBJ whole genome shotgun (WGS) entry which is preliminary data.</text>
</comment>
<evidence type="ECO:0000313" key="1">
    <source>
        <dbReference type="EMBL" id="KKM76477.1"/>
    </source>
</evidence>
<dbReference type="EMBL" id="LAZR01008803">
    <property type="protein sequence ID" value="KKM76477.1"/>
    <property type="molecule type" value="Genomic_DNA"/>
</dbReference>
<protein>
    <submittedName>
        <fullName evidence="1">Uncharacterized protein</fullName>
    </submittedName>
</protein>